<sequence>NGFKLKKGRFRLDIRRKFFTVRVVRHWNTLPREAVAAPSLAVFKARLDGALSNLL</sequence>
<dbReference type="EMBL" id="KK734346">
    <property type="protein sequence ID" value="KFR06625.1"/>
    <property type="molecule type" value="Genomic_DNA"/>
</dbReference>
<organism evidence="1 2">
    <name type="scientific">Opisthocomus hoazin</name>
    <name type="common">Hoatzin</name>
    <name type="synonym">Phasianus hoazin</name>
    <dbReference type="NCBI Taxonomy" id="30419"/>
    <lineage>
        <taxon>Eukaryota</taxon>
        <taxon>Metazoa</taxon>
        <taxon>Chordata</taxon>
        <taxon>Craniata</taxon>
        <taxon>Vertebrata</taxon>
        <taxon>Euteleostomi</taxon>
        <taxon>Archelosauria</taxon>
        <taxon>Archosauria</taxon>
        <taxon>Dinosauria</taxon>
        <taxon>Saurischia</taxon>
        <taxon>Theropoda</taxon>
        <taxon>Coelurosauria</taxon>
        <taxon>Aves</taxon>
        <taxon>Neognathae</taxon>
        <taxon>Neoaves</taxon>
        <taxon>Opisthocomiformes</taxon>
        <taxon>Opisthocomidae</taxon>
        <taxon>Opisthocomus</taxon>
    </lineage>
</organism>
<evidence type="ECO:0000313" key="1">
    <source>
        <dbReference type="EMBL" id="KFR06625.1"/>
    </source>
</evidence>
<evidence type="ECO:0000313" key="2">
    <source>
        <dbReference type="Proteomes" id="UP000053605"/>
    </source>
</evidence>
<gene>
    <name evidence="1" type="ORF">N306_04399</name>
</gene>
<proteinExistence type="predicted"/>
<accession>A0A091VV13</accession>
<dbReference type="Proteomes" id="UP000053605">
    <property type="component" value="Unassembled WGS sequence"/>
</dbReference>
<dbReference type="AlphaFoldDB" id="A0A091VV13"/>
<reference evidence="1 2" key="1">
    <citation type="submission" date="2014-04" db="EMBL/GenBank/DDBJ databases">
        <title>Genome evolution of avian class.</title>
        <authorList>
            <person name="Zhang G."/>
            <person name="Li C."/>
        </authorList>
    </citation>
    <scope>NUCLEOTIDE SEQUENCE [LARGE SCALE GENOMIC DNA]</scope>
    <source>
        <strain evidence="1">BGI_N306</strain>
    </source>
</reference>
<protein>
    <recommendedName>
        <fullName evidence="3">Nidogen G2 beta-barrel domain-containing protein</fullName>
    </recommendedName>
</protein>
<dbReference type="PhylomeDB" id="A0A091VV13"/>
<keyword evidence="2" id="KW-1185">Reference proteome</keyword>
<feature type="non-terminal residue" evidence="1">
    <location>
        <position position="1"/>
    </location>
</feature>
<feature type="non-terminal residue" evidence="1">
    <location>
        <position position="55"/>
    </location>
</feature>
<evidence type="ECO:0008006" key="3">
    <source>
        <dbReference type="Google" id="ProtNLM"/>
    </source>
</evidence>
<name>A0A091VV13_OPIHO</name>